<feature type="region of interest" description="Disordered" evidence="5">
    <location>
        <begin position="1"/>
        <end position="21"/>
    </location>
</feature>
<dbReference type="SMART" id="SM00490">
    <property type="entry name" value="HELICc"/>
    <property type="match status" value="1"/>
</dbReference>
<sequence length="1113" mass="123900">MAHDEDTVTPPTPKLPYTTPEWSEPPPLSAHFTFEVVKQGVALAELELCRDEPFIVIGRLPHCDLALEHGSLSRYHAVLQFRGERCPSLYDLGSTHGTFVNKQQLPPREYRRLYPGDQLTFGQSTRTFIFQAAVEALENLVPPPLVALHSPSTLPSSATAKRKTDLLAPAPLHSTNHTPPLSEPFYAKDPKKSLRELLESYGHDLTFRTEDPDQPGQGSYKAHVELPAEVFDTFALEIPAGVSARKRDAQTQAALLACQELNQLGLLASPSIKPLYPTHHAKRLRPGTNSEDEDSDGAVDSFFDRTMRAAHKKSKNHPDAVDKAPVVESFETLSVKHANLEYKLTQLRGQLRELEALALAVENTAVGPEAEVDALDQFMDQVNSDVQSQDRQKLVDEINRIEQEFTRIAQLREIAKPYDWKPDQTSPPSLSITQNVAKPISPTKLTPTSTASATSEQHLAHSQRPDNPPSIRPTRRPAEYGTLPSATDSDQYAEPSEEDTVTWVPPTNQTALVVPGVPALRMLRSTRAVHTGAHRWITSKQAPQPVGSNFKPQRQSRPDAERTYTFKSLLISPRLVQILNEQFGIQELTAMQGRLLHNLLHTQQDVMLRAHTGTGKSFTFVIYLTELFLRNQFMEGLLSRKRSYQIHGTSDCATPADQVTQNALANALDIVAATRVKTKRPKARSVPTTNPLLDTPTCPTIVMLVPTSDLALQVERWVEQLLTAYQTNVLSQLTDREELGLAPGEPLFSNDRIVQAHTREQVTLDAQTKRLGKGCPWLVVATPKRLLELVHNRSVQIDQVTTVIMDEADYLVRLPKRFAPEKKVIKRRENPKPAEVLVDQMFGHKATAVTPASNTKPFRTQTFKPRLLLNSATINRPLRYFLVKTKGWTDAQALYLDANATIDQPIPQTIIHHGLVIENGAIRNVRPKSEDPTTSDDLEIPDAGPAGGSRRWPASTLTSRANRTKVLGATLTDELLEVVGQICRHEPYQNILVFIHSEFSVGDFCHRLLERQGLVSHPFSAREVSHLPTAAPAIYVLKESMARGLDIPQVSHVIILGLTADITSYLHMAGRTGRMGQTGKVFTVFVQQGRLEARARTMYKLLNVTATPYELVE</sequence>
<feature type="compositionally biased region" description="Polar residues" evidence="5">
    <location>
        <begin position="443"/>
        <end position="457"/>
    </location>
</feature>
<dbReference type="InterPro" id="IPR011545">
    <property type="entry name" value="DEAD/DEAH_box_helicase_dom"/>
</dbReference>
<feature type="region of interest" description="Disordered" evidence="5">
    <location>
        <begin position="419"/>
        <end position="507"/>
    </location>
</feature>
<feature type="domain" description="Helicase ATP-binding" evidence="8">
    <location>
        <begin position="597"/>
        <end position="892"/>
    </location>
</feature>
<evidence type="ECO:0000259" key="8">
    <source>
        <dbReference type="PROSITE" id="PS51192"/>
    </source>
</evidence>
<feature type="region of interest" description="Disordered" evidence="5">
    <location>
        <begin position="278"/>
        <end position="297"/>
    </location>
</feature>
<dbReference type="InterPro" id="IPR050923">
    <property type="entry name" value="Cell_Proc_Reg/RNA_Proc"/>
</dbReference>
<dbReference type="SMART" id="SM00487">
    <property type="entry name" value="DEXDc"/>
    <property type="match status" value="1"/>
</dbReference>
<evidence type="ECO:0000259" key="6">
    <source>
        <dbReference type="PROSITE" id="PS50006"/>
    </source>
</evidence>
<dbReference type="Pfam" id="PF00270">
    <property type="entry name" value="DEAD"/>
    <property type="match status" value="1"/>
</dbReference>
<evidence type="ECO:0000256" key="2">
    <source>
        <dbReference type="ARBA" id="ARBA00022840"/>
    </source>
</evidence>
<name>A0A9W8BE74_9FUNG</name>
<dbReference type="AlphaFoldDB" id="A0A9W8BE74"/>
<proteinExistence type="predicted"/>
<dbReference type="PROSITE" id="PS50137">
    <property type="entry name" value="DS_RBD"/>
    <property type="match status" value="1"/>
</dbReference>
<dbReference type="PROSITE" id="PS51192">
    <property type="entry name" value="HELICASE_ATP_BIND_1"/>
    <property type="match status" value="1"/>
</dbReference>
<evidence type="ECO:0000259" key="9">
    <source>
        <dbReference type="PROSITE" id="PS51194"/>
    </source>
</evidence>
<dbReference type="EMBL" id="JANBQB010000001">
    <property type="protein sequence ID" value="KAJ1985417.1"/>
    <property type="molecule type" value="Genomic_DNA"/>
</dbReference>
<keyword evidence="11" id="KW-1185">Reference proteome</keyword>
<feature type="region of interest" description="Disordered" evidence="5">
    <location>
        <begin position="926"/>
        <end position="955"/>
    </location>
</feature>
<keyword evidence="3" id="KW-0694">RNA-binding</keyword>
<reference evidence="10" key="1">
    <citation type="submission" date="2022-07" db="EMBL/GenBank/DDBJ databases">
        <title>Phylogenomic reconstructions and comparative analyses of Kickxellomycotina fungi.</title>
        <authorList>
            <person name="Reynolds N.K."/>
            <person name="Stajich J.E."/>
            <person name="Barry K."/>
            <person name="Grigoriev I.V."/>
            <person name="Crous P."/>
            <person name="Smith M.E."/>
        </authorList>
    </citation>
    <scope>NUCLEOTIDE SEQUENCE</scope>
    <source>
        <strain evidence="10">RSA 567</strain>
    </source>
</reference>
<feature type="domain" description="DRBM" evidence="7">
    <location>
        <begin position="189"/>
        <end position="263"/>
    </location>
</feature>
<keyword evidence="4" id="KW-0175">Coiled coil</keyword>
<comment type="caution">
    <text evidence="10">The sequence shown here is derived from an EMBL/GenBank/DDBJ whole genome shotgun (WGS) entry which is preliminary data.</text>
</comment>
<evidence type="ECO:0000313" key="11">
    <source>
        <dbReference type="Proteomes" id="UP001151582"/>
    </source>
</evidence>
<dbReference type="Pfam" id="PF00498">
    <property type="entry name" value="FHA"/>
    <property type="match status" value="1"/>
</dbReference>
<dbReference type="SUPFAM" id="SSF52540">
    <property type="entry name" value="P-loop containing nucleoside triphosphate hydrolases"/>
    <property type="match status" value="1"/>
</dbReference>
<dbReference type="GO" id="GO:0003723">
    <property type="term" value="F:RNA binding"/>
    <property type="evidence" value="ECO:0007669"/>
    <property type="project" value="UniProtKB-UniRule"/>
</dbReference>
<dbReference type="SMART" id="SM00240">
    <property type="entry name" value="FHA"/>
    <property type="match status" value="1"/>
</dbReference>
<dbReference type="Gene3D" id="2.60.200.20">
    <property type="match status" value="1"/>
</dbReference>
<dbReference type="InterPro" id="IPR027417">
    <property type="entry name" value="P-loop_NTPase"/>
</dbReference>
<dbReference type="GO" id="GO:0005524">
    <property type="term" value="F:ATP binding"/>
    <property type="evidence" value="ECO:0007669"/>
    <property type="project" value="UniProtKB-KW"/>
</dbReference>
<dbReference type="PROSITE" id="PS50006">
    <property type="entry name" value="FHA_DOMAIN"/>
    <property type="match status" value="1"/>
</dbReference>
<dbReference type="SUPFAM" id="SSF49879">
    <property type="entry name" value="SMAD/FHA domain"/>
    <property type="match status" value="1"/>
</dbReference>
<organism evidence="10 11">
    <name type="scientific">Dimargaris verticillata</name>
    <dbReference type="NCBI Taxonomy" id="2761393"/>
    <lineage>
        <taxon>Eukaryota</taxon>
        <taxon>Fungi</taxon>
        <taxon>Fungi incertae sedis</taxon>
        <taxon>Zoopagomycota</taxon>
        <taxon>Kickxellomycotina</taxon>
        <taxon>Dimargaritomycetes</taxon>
        <taxon>Dimargaritales</taxon>
        <taxon>Dimargaritaceae</taxon>
        <taxon>Dimargaris</taxon>
    </lineage>
</organism>
<accession>A0A9W8BE74</accession>
<dbReference type="Gene3D" id="3.40.50.300">
    <property type="entry name" value="P-loop containing nucleotide triphosphate hydrolases"/>
    <property type="match status" value="2"/>
</dbReference>
<dbReference type="Pfam" id="PF00271">
    <property type="entry name" value="Helicase_C"/>
    <property type="match status" value="1"/>
</dbReference>
<dbReference type="PANTHER" id="PTHR23308">
    <property type="entry name" value="NUCLEAR INHIBITOR OF PROTEIN PHOSPHATASE-1"/>
    <property type="match status" value="1"/>
</dbReference>
<feature type="domain" description="FHA" evidence="6">
    <location>
        <begin position="55"/>
        <end position="105"/>
    </location>
</feature>
<evidence type="ECO:0008006" key="12">
    <source>
        <dbReference type="Google" id="ProtNLM"/>
    </source>
</evidence>
<feature type="domain" description="Helicase C-terminal" evidence="9">
    <location>
        <begin position="970"/>
        <end position="1113"/>
    </location>
</feature>
<protein>
    <recommendedName>
        <fullName evidence="12">P-loop containing nucleoside triphosphate hydrolase protein</fullName>
    </recommendedName>
</protein>
<dbReference type="InterPro" id="IPR000253">
    <property type="entry name" value="FHA_dom"/>
</dbReference>
<feature type="coiled-coil region" evidence="4">
    <location>
        <begin position="337"/>
        <end position="404"/>
    </location>
</feature>
<evidence type="ECO:0000313" key="10">
    <source>
        <dbReference type="EMBL" id="KAJ1985417.1"/>
    </source>
</evidence>
<dbReference type="InterPro" id="IPR008984">
    <property type="entry name" value="SMAD_FHA_dom_sf"/>
</dbReference>
<dbReference type="InterPro" id="IPR014001">
    <property type="entry name" value="Helicase_ATP-bd"/>
</dbReference>
<dbReference type="Proteomes" id="UP001151582">
    <property type="component" value="Unassembled WGS sequence"/>
</dbReference>
<dbReference type="InterPro" id="IPR001650">
    <property type="entry name" value="Helicase_C-like"/>
</dbReference>
<evidence type="ECO:0000256" key="5">
    <source>
        <dbReference type="SAM" id="MobiDB-lite"/>
    </source>
</evidence>
<feature type="compositionally biased region" description="Polar residues" evidence="5">
    <location>
        <begin position="423"/>
        <end position="436"/>
    </location>
</feature>
<gene>
    <name evidence="10" type="ORF">H4R34_000071</name>
</gene>
<evidence type="ECO:0000256" key="1">
    <source>
        <dbReference type="ARBA" id="ARBA00022741"/>
    </source>
</evidence>
<dbReference type="OrthoDB" id="10256233at2759"/>
<dbReference type="InterPro" id="IPR014720">
    <property type="entry name" value="dsRBD_dom"/>
</dbReference>
<evidence type="ECO:0000256" key="3">
    <source>
        <dbReference type="PROSITE-ProRule" id="PRU00266"/>
    </source>
</evidence>
<evidence type="ECO:0000256" key="4">
    <source>
        <dbReference type="SAM" id="Coils"/>
    </source>
</evidence>
<keyword evidence="1" id="KW-0547">Nucleotide-binding</keyword>
<keyword evidence="2" id="KW-0067">ATP-binding</keyword>
<dbReference type="Pfam" id="PF00035">
    <property type="entry name" value="dsrm"/>
    <property type="match status" value="1"/>
</dbReference>
<dbReference type="SUPFAM" id="SSF54768">
    <property type="entry name" value="dsRNA-binding domain-like"/>
    <property type="match status" value="1"/>
</dbReference>
<evidence type="ECO:0000259" key="7">
    <source>
        <dbReference type="PROSITE" id="PS50137"/>
    </source>
</evidence>
<dbReference type="PROSITE" id="PS51194">
    <property type="entry name" value="HELICASE_CTER"/>
    <property type="match status" value="1"/>
</dbReference>